<keyword evidence="2" id="KW-0176">Collagen</keyword>
<dbReference type="SUPFAM" id="SSF55961">
    <property type="entry name" value="Bet v1-like"/>
    <property type="match status" value="1"/>
</dbReference>
<evidence type="ECO:0000313" key="3">
    <source>
        <dbReference type="Proteomes" id="UP000007151"/>
    </source>
</evidence>
<dbReference type="GO" id="GO:0035621">
    <property type="term" value="P:ER to Golgi ceramide transport"/>
    <property type="evidence" value="ECO:0007669"/>
    <property type="project" value="TreeGrafter"/>
</dbReference>
<dbReference type="Gene3D" id="3.30.530.20">
    <property type="match status" value="2"/>
</dbReference>
<proteinExistence type="predicted"/>
<dbReference type="AlphaFoldDB" id="A0A212EGY6"/>
<organism evidence="2 3">
    <name type="scientific">Danaus plexippus plexippus</name>
    <dbReference type="NCBI Taxonomy" id="278856"/>
    <lineage>
        <taxon>Eukaryota</taxon>
        <taxon>Metazoa</taxon>
        <taxon>Ecdysozoa</taxon>
        <taxon>Arthropoda</taxon>
        <taxon>Hexapoda</taxon>
        <taxon>Insecta</taxon>
        <taxon>Pterygota</taxon>
        <taxon>Neoptera</taxon>
        <taxon>Endopterygota</taxon>
        <taxon>Lepidoptera</taxon>
        <taxon>Glossata</taxon>
        <taxon>Ditrysia</taxon>
        <taxon>Papilionoidea</taxon>
        <taxon>Nymphalidae</taxon>
        <taxon>Danainae</taxon>
        <taxon>Danaini</taxon>
        <taxon>Danaina</taxon>
        <taxon>Danaus</taxon>
        <taxon>Danaus</taxon>
    </lineage>
</organism>
<keyword evidence="3" id="KW-1185">Reference proteome</keyword>
<dbReference type="InterPro" id="IPR002913">
    <property type="entry name" value="START_lipid-bd_dom"/>
</dbReference>
<dbReference type="InterPro" id="IPR051213">
    <property type="entry name" value="START_lipid_transfer"/>
</dbReference>
<dbReference type="FunCoup" id="A0A212EGY6">
    <property type="interactions" value="2107"/>
</dbReference>
<feature type="non-terminal residue" evidence="2">
    <location>
        <position position="1"/>
    </location>
</feature>
<evidence type="ECO:0000259" key="1">
    <source>
        <dbReference type="PROSITE" id="PS50848"/>
    </source>
</evidence>
<comment type="caution">
    <text evidence="2">The sequence shown here is derived from an EMBL/GenBank/DDBJ whole genome shotgun (WGS) entry which is preliminary data.</text>
</comment>
<gene>
    <name evidence="2" type="ORF">KGM_214388B</name>
</gene>
<dbReference type="PANTHER" id="PTHR19308:SF53">
    <property type="entry name" value="CERAMIDE TRANSFER PROTEIN"/>
    <property type="match status" value="1"/>
</dbReference>
<protein>
    <submittedName>
        <fullName evidence="2">Collagen type 4 alpha-3-binding protein</fullName>
    </submittedName>
</protein>
<dbReference type="SMART" id="SM00234">
    <property type="entry name" value="START"/>
    <property type="match status" value="1"/>
</dbReference>
<dbReference type="InterPro" id="IPR023393">
    <property type="entry name" value="START-like_dom_sf"/>
</dbReference>
<accession>A0A212EGY6</accession>
<dbReference type="PROSITE" id="PS50848">
    <property type="entry name" value="START"/>
    <property type="match status" value="1"/>
</dbReference>
<evidence type="ECO:0000313" key="2">
    <source>
        <dbReference type="EMBL" id="OWR40746.1"/>
    </source>
</evidence>
<sequence>EGPHSTLPDDEFYDAVETGFDKMEEERCSRVAPPAELTRDEVELPPPAVDNRLTVHTLWPEIDRISTEQIQAAFEGVGGQIGWQLFAEEGDMRMYRRVEGWRVEAGVETLSDHRYIRFEVSSTPAGRRSPASSSSSPRERSRFPRWALSKLNRELAEEAAVVGRWSLPESAELGVDEGASRFGDVLQNVCRAAMPPVGRPPPRGAVYWWSDNISDLRVACNGARRAYTRSRRRRPQDEERDGRLYRIYVAKKLILQQAICREVEVDGMVMDPLKAMHKVRGVSAREMCHYFFNPRYRYEWETTLENMNIVEAISSDAIVFHQTFKRIWPASQRDALFWSHVRAAPQHTYAVTNHSTTNERYPANSGACIRLIVTVCLACRSEWPPGQQPSRDNITTSIAYCSTVNPGGWAPAGVLRAVYKREYPKFLKRFTGYVLEQCRDKPLVM</sequence>
<dbReference type="KEGG" id="dpl:KGM_214388B"/>
<reference evidence="2 3" key="1">
    <citation type="journal article" date="2011" name="Cell">
        <title>The monarch butterfly genome yields insights into long-distance migration.</title>
        <authorList>
            <person name="Zhan S."/>
            <person name="Merlin C."/>
            <person name="Boore J.L."/>
            <person name="Reppert S.M."/>
        </authorList>
    </citation>
    <scope>NUCLEOTIDE SEQUENCE [LARGE SCALE GENOMIC DNA]</scope>
    <source>
        <strain evidence="2">F-2</strain>
    </source>
</reference>
<dbReference type="PANTHER" id="PTHR19308">
    <property type="entry name" value="PHOSPHATIDYLCHOLINE TRANSFER PROTEIN"/>
    <property type="match status" value="1"/>
</dbReference>
<dbReference type="GO" id="GO:0005737">
    <property type="term" value="C:cytoplasm"/>
    <property type="evidence" value="ECO:0007669"/>
    <property type="project" value="UniProtKB-ARBA"/>
</dbReference>
<dbReference type="EMBL" id="AGBW02014996">
    <property type="protein sequence ID" value="OWR40746.1"/>
    <property type="molecule type" value="Genomic_DNA"/>
</dbReference>
<dbReference type="InParanoid" id="A0A212EGY6"/>
<dbReference type="GO" id="GO:0008289">
    <property type="term" value="F:lipid binding"/>
    <property type="evidence" value="ECO:0007669"/>
    <property type="project" value="InterPro"/>
</dbReference>
<dbReference type="Pfam" id="PF01852">
    <property type="entry name" value="START"/>
    <property type="match status" value="1"/>
</dbReference>
<dbReference type="Proteomes" id="UP000007151">
    <property type="component" value="Unassembled WGS sequence"/>
</dbReference>
<name>A0A212EGY6_DANPL</name>
<dbReference type="GO" id="GO:0005581">
    <property type="term" value="C:collagen trimer"/>
    <property type="evidence" value="ECO:0007669"/>
    <property type="project" value="UniProtKB-KW"/>
</dbReference>
<dbReference type="STRING" id="278856.A0A212EGY6"/>
<feature type="domain" description="START" evidence="1">
    <location>
        <begin position="209"/>
        <end position="430"/>
    </location>
</feature>